<keyword evidence="2" id="KW-0547">Nucleotide-binding</keyword>
<keyword evidence="2" id="KW-0067">ATP-binding</keyword>
<dbReference type="Pfam" id="PF01695">
    <property type="entry name" value="IstB_IS21"/>
    <property type="match status" value="1"/>
</dbReference>
<evidence type="ECO:0000313" key="3">
    <source>
        <dbReference type="Proteomes" id="UP001161580"/>
    </source>
</evidence>
<evidence type="ECO:0000313" key="2">
    <source>
        <dbReference type="EMBL" id="MDI7925263.1"/>
    </source>
</evidence>
<protein>
    <submittedName>
        <fullName evidence="2">ATP-binding protein</fullName>
    </submittedName>
</protein>
<comment type="caution">
    <text evidence="2">The sequence shown here is derived from an EMBL/GenBank/DDBJ whole genome shotgun (WGS) entry which is preliminary data.</text>
</comment>
<evidence type="ECO:0000259" key="1">
    <source>
        <dbReference type="Pfam" id="PF01695"/>
    </source>
</evidence>
<dbReference type="Proteomes" id="UP001161580">
    <property type="component" value="Unassembled WGS sequence"/>
</dbReference>
<name>A0AAE3QLI4_9HYPH</name>
<reference evidence="2" key="1">
    <citation type="submission" date="2022-03" db="EMBL/GenBank/DDBJ databases">
        <title>Fererhizobium litorale gen. nov., sp. nov., isolated from sandy sediments of the Sea of Japan seashore.</title>
        <authorList>
            <person name="Romanenko L."/>
            <person name="Kurilenko V."/>
            <person name="Otstavnykh N."/>
            <person name="Svetashev V."/>
            <person name="Tekutyeva L."/>
            <person name="Isaeva M."/>
            <person name="Mikhailov V."/>
        </authorList>
    </citation>
    <scope>NUCLEOTIDE SEQUENCE</scope>
    <source>
        <strain evidence="2">KMM 9576</strain>
    </source>
</reference>
<feature type="non-terminal residue" evidence="2">
    <location>
        <position position="83"/>
    </location>
</feature>
<feature type="domain" description="IstB-like ATP-binding" evidence="1">
    <location>
        <begin position="11"/>
        <end position="79"/>
    </location>
</feature>
<dbReference type="EMBL" id="JALDYZ010000046">
    <property type="protein sequence ID" value="MDI7925263.1"/>
    <property type="molecule type" value="Genomic_DNA"/>
</dbReference>
<dbReference type="RefSeq" id="WP_311794802.1">
    <property type="nucleotide sequence ID" value="NZ_JALDYZ010000046.1"/>
</dbReference>
<organism evidence="2 3">
    <name type="scientific">Ferirhizobium litorale</name>
    <dbReference type="NCBI Taxonomy" id="2927786"/>
    <lineage>
        <taxon>Bacteria</taxon>
        <taxon>Pseudomonadati</taxon>
        <taxon>Pseudomonadota</taxon>
        <taxon>Alphaproteobacteria</taxon>
        <taxon>Hyphomicrobiales</taxon>
        <taxon>Rhizobiaceae</taxon>
        <taxon>Ferirhizobium</taxon>
    </lineage>
</organism>
<dbReference type="GO" id="GO:0005524">
    <property type="term" value="F:ATP binding"/>
    <property type="evidence" value="ECO:0007669"/>
    <property type="project" value="UniProtKB-KW"/>
</dbReference>
<dbReference type="InterPro" id="IPR002611">
    <property type="entry name" value="IstB_ATP-bd"/>
</dbReference>
<accession>A0AAE3QLI4</accession>
<dbReference type="AlphaFoldDB" id="A0AAE3QLI4"/>
<keyword evidence="3" id="KW-1185">Reference proteome</keyword>
<gene>
    <name evidence="2" type="ORF">MRS75_24825</name>
</gene>
<sequence length="83" mass="9496">MERTQVLELMSTLKLYGMRSAYDEVMGNGIKRQHEPPRIVGDLLQSEIAEKQARSIRYQLSIAKLPLAKDIDDFDFADTPVNE</sequence>
<proteinExistence type="predicted"/>